<feature type="compositionally biased region" description="Low complexity" evidence="3">
    <location>
        <begin position="1"/>
        <end position="12"/>
    </location>
</feature>
<proteinExistence type="predicted"/>
<organism evidence="5 6">
    <name type="scientific">Agrocybe pediades</name>
    <dbReference type="NCBI Taxonomy" id="84607"/>
    <lineage>
        <taxon>Eukaryota</taxon>
        <taxon>Fungi</taxon>
        <taxon>Dikarya</taxon>
        <taxon>Basidiomycota</taxon>
        <taxon>Agaricomycotina</taxon>
        <taxon>Agaricomycetes</taxon>
        <taxon>Agaricomycetidae</taxon>
        <taxon>Agaricales</taxon>
        <taxon>Agaricineae</taxon>
        <taxon>Strophariaceae</taxon>
        <taxon>Agrocybe</taxon>
    </lineage>
</organism>
<feature type="compositionally biased region" description="Low complexity" evidence="3">
    <location>
        <begin position="546"/>
        <end position="556"/>
    </location>
</feature>
<comment type="caution">
    <text evidence="5">The sequence shown here is derived from an EMBL/GenBank/DDBJ whole genome shotgun (WGS) entry which is preliminary data.</text>
</comment>
<dbReference type="Gene3D" id="4.10.60.10">
    <property type="entry name" value="Zinc finger, CCHC-type"/>
    <property type="match status" value="1"/>
</dbReference>
<dbReference type="SMART" id="SM00343">
    <property type="entry name" value="ZnF_C2HC"/>
    <property type="match status" value="1"/>
</dbReference>
<keyword evidence="6" id="KW-1185">Reference proteome</keyword>
<feature type="compositionally biased region" description="Basic and acidic residues" evidence="3">
    <location>
        <begin position="88"/>
        <end position="97"/>
    </location>
</feature>
<feature type="region of interest" description="Disordered" evidence="3">
    <location>
        <begin position="150"/>
        <end position="178"/>
    </location>
</feature>
<feature type="compositionally biased region" description="Acidic residues" evidence="3">
    <location>
        <begin position="98"/>
        <end position="115"/>
    </location>
</feature>
<dbReference type="PROSITE" id="PS50158">
    <property type="entry name" value="ZF_CCHC"/>
    <property type="match status" value="1"/>
</dbReference>
<feature type="compositionally biased region" description="Polar residues" evidence="3">
    <location>
        <begin position="534"/>
        <end position="545"/>
    </location>
</feature>
<keyword evidence="1" id="KW-0479">Metal-binding</keyword>
<keyword evidence="2" id="KW-0175">Coiled coil</keyword>
<dbReference type="InterPro" id="IPR001878">
    <property type="entry name" value="Znf_CCHC"/>
</dbReference>
<reference evidence="5 6" key="1">
    <citation type="submission" date="2019-12" db="EMBL/GenBank/DDBJ databases">
        <authorList>
            <person name="Floudas D."/>
            <person name="Bentzer J."/>
            <person name="Ahren D."/>
            <person name="Johansson T."/>
            <person name="Persson P."/>
            <person name="Tunlid A."/>
        </authorList>
    </citation>
    <scope>NUCLEOTIDE SEQUENCE [LARGE SCALE GENOMIC DNA]</scope>
    <source>
        <strain evidence="5 6">CBS 102.39</strain>
    </source>
</reference>
<dbReference type="GO" id="GO:0003676">
    <property type="term" value="F:nucleic acid binding"/>
    <property type="evidence" value="ECO:0007669"/>
    <property type="project" value="InterPro"/>
</dbReference>
<gene>
    <name evidence="5" type="ORF">D9613_012054</name>
</gene>
<evidence type="ECO:0000259" key="4">
    <source>
        <dbReference type="PROSITE" id="PS50158"/>
    </source>
</evidence>
<dbReference type="EMBL" id="JAACJL010000060">
    <property type="protein sequence ID" value="KAF4609772.1"/>
    <property type="molecule type" value="Genomic_DNA"/>
</dbReference>
<name>A0A8H4QG55_9AGAR</name>
<dbReference type="Proteomes" id="UP000521872">
    <property type="component" value="Unassembled WGS sequence"/>
</dbReference>
<feature type="region of interest" description="Disordered" evidence="3">
    <location>
        <begin position="495"/>
        <end position="571"/>
    </location>
</feature>
<feature type="compositionally biased region" description="Polar residues" evidence="3">
    <location>
        <begin position="20"/>
        <end position="32"/>
    </location>
</feature>
<evidence type="ECO:0000313" key="5">
    <source>
        <dbReference type="EMBL" id="KAF4609772.1"/>
    </source>
</evidence>
<sequence>MASKATAGAATARDSRGRFTASNQDASVSNPDAMNESDPDSPARNREQKAGAPQRATADGKLAQPSEDQPRNSVSAGGDEAMPSQRNAADRHRRDQSESDDEFSDQDDEDDDDETNALKDAQAVVIETRTMVSNLIGRLDKLEKMFGLKETKVPRKKQPDASTSKNKGIDPRNRGNVDIPEEELNENTQRMIQEQIQLAHRNEDNVSSISAGIQRRSEQLTTEDNEIRKLEEQLAKAKAKKHARIIAINKGISTVPMSEPMEDLIQNLTRPSAVAPRAALDRPAAGVPEDSLLGQFMHRSGDDQEGERASVRYENYGPVARYKPLTPTAPDKYGGEPDIMKFLKYMTQCERFCEEAALPARDQVAKCADSLVGKAYKFYTTMVMISAEHWDRQRFFKELYTYCFPPDFRLRQRRKLESFTQGHHTVHEFAAELTIMFQIIGSFTDSQRVQKLWNGLRPELQSALWREGLDYKANTWDEVIKVAARYEVAAKIETSERQVQRGYSDNTKGFKGNRSNSNNGRRFERDHTKPYTRTPDSNNRSYGDKNNSSTTNNSNNQKVAEKATGSSLPNKAVSSDIKCYRCGGAGHIGKFCPSAQSVRSNNRDGKPPGLKSHNIEIAVANEEALSALDAASSEWQG</sequence>
<evidence type="ECO:0000256" key="3">
    <source>
        <dbReference type="SAM" id="MobiDB-lite"/>
    </source>
</evidence>
<keyword evidence="1" id="KW-0862">Zinc</keyword>
<feature type="region of interest" description="Disordered" evidence="3">
    <location>
        <begin position="592"/>
        <end position="611"/>
    </location>
</feature>
<dbReference type="AlphaFoldDB" id="A0A8H4QG55"/>
<protein>
    <recommendedName>
        <fullName evidence="4">CCHC-type domain-containing protein</fullName>
    </recommendedName>
</protein>
<feature type="coiled-coil region" evidence="2">
    <location>
        <begin position="213"/>
        <end position="240"/>
    </location>
</feature>
<dbReference type="GO" id="GO:0008270">
    <property type="term" value="F:zinc ion binding"/>
    <property type="evidence" value="ECO:0007669"/>
    <property type="project" value="UniProtKB-KW"/>
</dbReference>
<evidence type="ECO:0000256" key="2">
    <source>
        <dbReference type="SAM" id="Coils"/>
    </source>
</evidence>
<feature type="compositionally biased region" description="Basic and acidic residues" evidence="3">
    <location>
        <begin position="150"/>
        <end position="159"/>
    </location>
</feature>
<evidence type="ECO:0000256" key="1">
    <source>
        <dbReference type="PROSITE-ProRule" id="PRU00047"/>
    </source>
</evidence>
<feature type="region of interest" description="Disordered" evidence="3">
    <location>
        <begin position="1"/>
        <end position="118"/>
    </location>
</feature>
<keyword evidence="1" id="KW-0863">Zinc-finger</keyword>
<accession>A0A8H4QG55</accession>
<feature type="domain" description="CCHC-type" evidence="4">
    <location>
        <begin position="578"/>
        <end position="594"/>
    </location>
</feature>
<feature type="compositionally biased region" description="Low complexity" evidence="3">
    <location>
        <begin position="509"/>
        <end position="520"/>
    </location>
</feature>
<evidence type="ECO:0000313" key="6">
    <source>
        <dbReference type="Proteomes" id="UP000521872"/>
    </source>
</evidence>